<accession>A0A8J6XDS1</accession>
<dbReference type="Pfam" id="PF13561">
    <property type="entry name" value="adh_short_C2"/>
    <property type="match status" value="1"/>
</dbReference>
<evidence type="ECO:0000256" key="2">
    <source>
        <dbReference type="ARBA" id="ARBA00023002"/>
    </source>
</evidence>
<dbReference type="PANTHER" id="PTHR43669">
    <property type="entry name" value="5-KETO-D-GLUCONATE 5-REDUCTASE"/>
    <property type="match status" value="1"/>
</dbReference>
<keyword evidence="4" id="KW-1185">Reference proteome</keyword>
<dbReference type="PANTHER" id="PTHR43669:SF3">
    <property type="entry name" value="ALCOHOL DEHYDROGENASE, PUTATIVE (AFU_ORTHOLOGUE AFUA_3G03445)-RELATED"/>
    <property type="match status" value="1"/>
</dbReference>
<dbReference type="GO" id="GO:0016491">
    <property type="term" value="F:oxidoreductase activity"/>
    <property type="evidence" value="ECO:0007669"/>
    <property type="project" value="UniProtKB-KW"/>
</dbReference>
<sequence length="235" mass="25361">MGKLDGKNAFIAGGTGGVGEGIVRAFLNEGATVAVPSRHQENLEELRSNLGDLACDRFIAVVGDMSDTDSAESLRDQVLAKIGHLDAVVASLNGRWDQDIPLLKTSLDDWKRMLDANLTSHFIAARTFLPVLQRGSTYTLIGGGAADQAIPNYGLVCIPAAGEIMLTQMLIQENKGSGVRINEVVLHSLIATRKQSGEERPELLTADEVGRYTAWLASDEANMVTSSIIRLYQHE</sequence>
<dbReference type="EMBL" id="JACXAE010000067">
    <property type="protein sequence ID" value="MBD2774275.1"/>
    <property type="molecule type" value="Genomic_DNA"/>
</dbReference>
<evidence type="ECO:0000313" key="3">
    <source>
        <dbReference type="EMBL" id="MBD2774275.1"/>
    </source>
</evidence>
<dbReference type="InterPro" id="IPR002347">
    <property type="entry name" value="SDR_fam"/>
</dbReference>
<evidence type="ECO:0000313" key="4">
    <source>
        <dbReference type="Proteomes" id="UP000629098"/>
    </source>
</evidence>
<dbReference type="InterPro" id="IPR036291">
    <property type="entry name" value="NAD(P)-bd_dom_sf"/>
</dbReference>
<dbReference type="CDD" id="cd05233">
    <property type="entry name" value="SDR_c"/>
    <property type="match status" value="1"/>
</dbReference>
<evidence type="ECO:0000256" key="1">
    <source>
        <dbReference type="ARBA" id="ARBA00006484"/>
    </source>
</evidence>
<comment type="caution">
    <text evidence="3">The sequence shown here is derived from an EMBL/GenBank/DDBJ whole genome shotgun (WGS) entry which is preliminary data.</text>
</comment>
<dbReference type="Proteomes" id="UP000629098">
    <property type="component" value="Unassembled WGS sequence"/>
</dbReference>
<dbReference type="RefSeq" id="WP_190831057.1">
    <property type="nucleotide sequence ID" value="NZ_CAWPPI010000067.1"/>
</dbReference>
<reference evidence="3" key="1">
    <citation type="submission" date="2020-09" db="EMBL/GenBank/DDBJ databases">
        <title>Iningainema tapete sp. nov. (Scytonemataceae, Cyanobacteria) from greenhouses in central Florida (USA) produces two types of nodularin with biosynthetic potential for microcystin-LR and anabaenopeptins.</title>
        <authorList>
            <person name="Berthold D.E."/>
            <person name="Lefler F.W."/>
            <person name="Huang I.-S."/>
            <person name="Abdulla H."/>
            <person name="Zimba P.V."/>
            <person name="Laughinghouse H.D. IV."/>
        </authorList>
    </citation>
    <scope>NUCLEOTIDE SEQUENCE</scope>
    <source>
        <strain evidence="3">BLCCT55</strain>
    </source>
</reference>
<dbReference type="SUPFAM" id="SSF51735">
    <property type="entry name" value="NAD(P)-binding Rossmann-fold domains"/>
    <property type="match status" value="1"/>
</dbReference>
<proteinExistence type="inferred from homology"/>
<gene>
    <name evidence="3" type="ORF">ICL16_19910</name>
</gene>
<keyword evidence="2" id="KW-0560">Oxidoreductase</keyword>
<protein>
    <submittedName>
        <fullName evidence="3">SDR family oxidoreductase</fullName>
    </submittedName>
</protein>
<dbReference type="Gene3D" id="3.40.50.720">
    <property type="entry name" value="NAD(P)-binding Rossmann-like Domain"/>
    <property type="match status" value="1"/>
</dbReference>
<dbReference type="AlphaFoldDB" id="A0A8J6XDS1"/>
<comment type="similarity">
    <text evidence="1">Belongs to the short-chain dehydrogenases/reductases (SDR) family.</text>
</comment>
<organism evidence="3 4">
    <name type="scientific">Iningainema tapete BLCC-T55</name>
    <dbReference type="NCBI Taxonomy" id="2748662"/>
    <lineage>
        <taxon>Bacteria</taxon>
        <taxon>Bacillati</taxon>
        <taxon>Cyanobacteriota</taxon>
        <taxon>Cyanophyceae</taxon>
        <taxon>Nostocales</taxon>
        <taxon>Scytonemataceae</taxon>
        <taxon>Iningainema tapete</taxon>
    </lineage>
</organism>
<name>A0A8J6XDS1_9CYAN</name>